<comment type="caution">
    <text evidence="2">The sequence shown here is derived from an EMBL/GenBank/DDBJ whole genome shotgun (WGS) entry which is preliminary data.</text>
</comment>
<keyword evidence="3" id="KW-1185">Reference proteome</keyword>
<evidence type="ECO:0000313" key="2">
    <source>
        <dbReference type="EMBL" id="KAG0260823.1"/>
    </source>
</evidence>
<protein>
    <submittedName>
        <fullName evidence="2">Uncharacterized protein</fullName>
    </submittedName>
</protein>
<evidence type="ECO:0000256" key="1">
    <source>
        <dbReference type="SAM" id="SignalP"/>
    </source>
</evidence>
<proteinExistence type="predicted"/>
<dbReference type="EMBL" id="JAAAJB010000236">
    <property type="protein sequence ID" value="KAG0260823.1"/>
    <property type="molecule type" value="Genomic_DNA"/>
</dbReference>
<accession>A0A9P6U653</accession>
<feature type="signal peptide" evidence="1">
    <location>
        <begin position="1"/>
        <end position="21"/>
    </location>
</feature>
<dbReference type="Proteomes" id="UP000807716">
    <property type="component" value="Unassembled WGS sequence"/>
</dbReference>
<evidence type="ECO:0000313" key="3">
    <source>
        <dbReference type="Proteomes" id="UP000807716"/>
    </source>
</evidence>
<dbReference type="AlphaFoldDB" id="A0A9P6U653"/>
<dbReference type="InterPro" id="IPR011043">
    <property type="entry name" value="Gal_Oxase/kelch_b-propeller"/>
</dbReference>
<dbReference type="InterPro" id="IPR015915">
    <property type="entry name" value="Kelch-typ_b-propeller"/>
</dbReference>
<dbReference type="Gene3D" id="2.120.10.80">
    <property type="entry name" value="Kelch-type beta propeller"/>
    <property type="match status" value="1"/>
</dbReference>
<keyword evidence="1" id="KW-0732">Signal</keyword>
<dbReference type="SUPFAM" id="SSF50965">
    <property type="entry name" value="Galactose oxidase, central domain"/>
    <property type="match status" value="1"/>
</dbReference>
<dbReference type="OrthoDB" id="10251809at2759"/>
<sequence>MKGEQFIHSLFLLVLMAKVTAQEAHVAPLPASWPAYAKYKDKLYIYSGTAHEDQFGRNSISTGQFFALDLSKAWNSTMPEWIKLPEGPANEYLSGAISLDGKVFMTFRNQIEPDHWYSFEKNSWAPFNHSLSVNGAVQYPVTLGTDGSVLVVGGYDDDYAKKVSADENVYLIYSATTGRGVTRALPPYGINGTPVLPARGSYKAAWSDHLKSAVFYGGWNPSVDENLDQWVSLYHPETKKWKLLQTSGINSKTSEEHCVAITDDGKKLLSYGGRAQTADVGITYTSALENNRAGQQPDLQ</sequence>
<reference evidence="2" key="1">
    <citation type="journal article" date="2020" name="Fungal Divers.">
        <title>Resolving the Mortierellaceae phylogeny through synthesis of multi-gene phylogenetics and phylogenomics.</title>
        <authorList>
            <person name="Vandepol N."/>
            <person name="Liber J."/>
            <person name="Desiro A."/>
            <person name="Na H."/>
            <person name="Kennedy M."/>
            <person name="Barry K."/>
            <person name="Grigoriev I.V."/>
            <person name="Miller A.N."/>
            <person name="O'Donnell K."/>
            <person name="Stajich J.E."/>
            <person name="Bonito G."/>
        </authorList>
    </citation>
    <scope>NUCLEOTIDE SEQUENCE</scope>
    <source>
        <strain evidence="2">BC1065</strain>
    </source>
</reference>
<feature type="chain" id="PRO_5040402755" evidence="1">
    <location>
        <begin position="22"/>
        <end position="300"/>
    </location>
</feature>
<name>A0A9P6U653_9FUNG</name>
<organism evidence="2 3">
    <name type="scientific">Actinomortierella ambigua</name>
    <dbReference type="NCBI Taxonomy" id="1343610"/>
    <lineage>
        <taxon>Eukaryota</taxon>
        <taxon>Fungi</taxon>
        <taxon>Fungi incertae sedis</taxon>
        <taxon>Mucoromycota</taxon>
        <taxon>Mortierellomycotina</taxon>
        <taxon>Mortierellomycetes</taxon>
        <taxon>Mortierellales</taxon>
        <taxon>Mortierellaceae</taxon>
        <taxon>Actinomortierella</taxon>
    </lineage>
</organism>
<gene>
    <name evidence="2" type="ORF">DFQ27_003303</name>
</gene>